<sequence>MGQNKIHLERIENTQKLLKDPTSMKSDGHDIEFSQELADRDDIIAQQRSKAADERAKK</sequence>
<reference evidence="2 3" key="1">
    <citation type="submission" date="2021-01" db="EMBL/GenBank/DDBJ databases">
        <title>FDA dAtabase for Regulatory Grade micrObial Sequences (FDA-ARGOS): Supporting development and validation of Infectious Disease Dx tests.</title>
        <authorList>
            <person name="Nelson B."/>
            <person name="Plummer A."/>
            <person name="Tallon L."/>
            <person name="Sadzewicz L."/>
            <person name="Zhao X."/>
            <person name="Boylan J."/>
            <person name="Ott S."/>
            <person name="Bowen H."/>
            <person name="Vavikolanu K."/>
            <person name="Mehta A."/>
            <person name="Aluvathingal J."/>
            <person name="Nadendla S."/>
            <person name="Myers T."/>
            <person name="Yan Y."/>
            <person name="Sichtig H."/>
        </authorList>
    </citation>
    <scope>NUCLEOTIDE SEQUENCE [LARGE SCALE GENOMIC DNA]</scope>
    <source>
        <strain evidence="2 3">FDAARGOS_1161</strain>
    </source>
</reference>
<dbReference type="AlphaFoldDB" id="A0A974S269"/>
<feature type="compositionally biased region" description="Basic and acidic residues" evidence="1">
    <location>
        <begin position="26"/>
        <end position="43"/>
    </location>
</feature>
<dbReference type="EMBL" id="CP068053">
    <property type="protein sequence ID" value="QQT02289.1"/>
    <property type="molecule type" value="Genomic_DNA"/>
</dbReference>
<dbReference type="KEGG" id="ppsr:I6J18_10910"/>
<dbReference type="InterPro" id="IPR025435">
    <property type="entry name" value="YfhD-like"/>
</dbReference>
<dbReference type="RefSeq" id="WP_081704815.1">
    <property type="nucleotide sequence ID" value="NZ_CP068053.1"/>
</dbReference>
<evidence type="ECO:0000256" key="1">
    <source>
        <dbReference type="SAM" id="MobiDB-lite"/>
    </source>
</evidence>
<dbReference type="Pfam" id="PF14151">
    <property type="entry name" value="YfhD"/>
    <property type="match status" value="1"/>
</dbReference>
<feature type="region of interest" description="Disordered" evidence="1">
    <location>
        <begin position="15"/>
        <end position="58"/>
    </location>
</feature>
<organism evidence="2 3">
    <name type="scientific">Peribacillus psychrosaccharolyticus</name>
    <name type="common">Bacillus psychrosaccharolyticus</name>
    <dbReference type="NCBI Taxonomy" id="1407"/>
    <lineage>
        <taxon>Bacteria</taxon>
        <taxon>Bacillati</taxon>
        <taxon>Bacillota</taxon>
        <taxon>Bacilli</taxon>
        <taxon>Bacillales</taxon>
        <taxon>Bacillaceae</taxon>
        <taxon>Peribacillus</taxon>
    </lineage>
</organism>
<protein>
    <submittedName>
        <fullName evidence="2">YfhD family protein</fullName>
    </submittedName>
</protein>
<gene>
    <name evidence="2" type="ORF">I6J18_10910</name>
</gene>
<proteinExistence type="predicted"/>
<dbReference type="Proteomes" id="UP000595254">
    <property type="component" value="Chromosome"/>
</dbReference>
<evidence type="ECO:0000313" key="3">
    <source>
        <dbReference type="Proteomes" id="UP000595254"/>
    </source>
</evidence>
<name>A0A974S269_PERPY</name>
<keyword evidence="3" id="KW-1185">Reference proteome</keyword>
<evidence type="ECO:0000313" key="2">
    <source>
        <dbReference type="EMBL" id="QQT02289.1"/>
    </source>
</evidence>
<accession>A0A974S269</accession>